<evidence type="ECO:0000256" key="6">
    <source>
        <dbReference type="ARBA" id="ARBA00023136"/>
    </source>
</evidence>
<dbReference type="PANTHER" id="PTHR30460:SF0">
    <property type="entry name" value="MODERATE CONDUCTANCE MECHANOSENSITIVE CHANNEL YBIO"/>
    <property type="match status" value="1"/>
</dbReference>
<evidence type="ECO:0000259" key="9">
    <source>
        <dbReference type="Pfam" id="PF21082"/>
    </source>
</evidence>
<dbReference type="InterPro" id="IPR049278">
    <property type="entry name" value="MS_channel_C"/>
</dbReference>
<dbReference type="InterPro" id="IPR049142">
    <property type="entry name" value="MS_channel_1st"/>
</dbReference>
<dbReference type="GO" id="GO:0005886">
    <property type="term" value="C:plasma membrane"/>
    <property type="evidence" value="ECO:0007669"/>
    <property type="project" value="UniProtKB-SubCell"/>
</dbReference>
<dbReference type="InterPro" id="IPR011066">
    <property type="entry name" value="MscS_channel_C_sf"/>
</dbReference>
<sequence>MQFNLEAITEIALGIGLQLLVIIAAYLIINPIGRKIISRVLHSSTKKQKISEARVLTLEKLLLNIYSYVLIFIFITMIFGVFELEIGPLIASAGVVGLAIGFGAQGLVSDVVTGFFILLEKQIEVGEYVTTAGYDGIVEELGLRTTQIRSFDGTLNYIPNRHLEGISNHSRGTMRALVDIGISYNDNIDHAMHVLQTVCDNFSIDERFVDGPQVIGVQSLGSSDVVLRVIGQTQNMEQWGCERDMRKAIKEAFDRNGIEIPFPQQVTHLIKEKS</sequence>
<dbReference type="OrthoDB" id="9809206at2"/>
<keyword evidence="4 7" id="KW-0812">Transmembrane</keyword>
<protein>
    <submittedName>
        <fullName evidence="11">Putative MscS family protein YkuT</fullName>
    </submittedName>
</protein>
<dbReference type="Pfam" id="PF21082">
    <property type="entry name" value="MS_channel_3rd"/>
    <property type="match status" value="1"/>
</dbReference>
<evidence type="ECO:0000256" key="4">
    <source>
        <dbReference type="ARBA" id="ARBA00022692"/>
    </source>
</evidence>
<dbReference type="InterPro" id="IPR011014">
    <property type="entry name" value="MscS_channel_TM-2"/>
</dbReference>
<keyword evidence="12" id="KW-1185">Reference proteome</keyword>
<dbReference type="Gene3D" id="1.10.287.1260">
    <property type="match status" value="1"/>
</dbReference>
<comment type="similarity">
    <text evidence="2">Belongs to the MscS (TC 1.A.23) family.</text>
</comment>
<evidence type="ECO:0000256" key="3">
    <source>
        <dbReference type="ARBA" id="ARBA00022475"/>
    </source>
</evidence>
<feature type="transmembrane region" description="Helical" evidence="7">
    <location>
        <begin position="61"/>
        <end position="82"/>
    </location>
</feature>
<dbReference type="FunFam" id="1.10.287.1260:FF:000005">
    <property type="entry name" value="Mechanosensitive ion channel family protein"/>
    <property type="match status" value="1"/>
</dbReference>
<comment type="subcellular location">
    <subcellularLocation>
        <location evidence="1">Cell membrane</location>
        <topology evidence="1">Multi-pass membrane protein</topology>
    </subcellularLocation>
</comment>
<evidence type="ECO:0000313" key="11">
    <source>
        <dbReference type="EMBL" id="GEN57517.1"/>
    </source>
</evidence>
<feature type="domain" description="Mechanosensitive ion channel transmembrane helices 2/3" evidence="10">
    <location>
        <begin position="65"/>
        <end position="105"/>
    </location>
</feature>
<dbReference type="Proteomes" id="UP000321400">
    <property type="component" value="Unassembled WGS sequence"/>
</dbReference>
<feature type="transmembrane region" description="Helical" evidence="7">
    <location>
        <begin position="12"/>
        <end position="29"/>
    </location>
</feature>
<feature type="domain" description="Mechanosensitive ion channel MscS C-terminal" evidence="9">
    <location>
        <begin position="178"/>
        <end position="260"/>
    </location>
</feature>
<gene>
    <name evidence="11" type="primary">ykuT</name>
    <name evidence="11" type="ORF">HAL01_19810</name>
</gene>
<dbReference type="Gene3D" id="2.30.30.60">
    <property type="match status" value="1"/>
</dbReference>
<dbReference type="AlphaFoldDB" id="A0A511X3L5"/>
<dbReference type="STRING" id="442899.SAMN05720591_12820"/>
<evidence type="ECO:0000256" key="1">
    <source>
        <dbReference type="ARBA" id="ARBA00004651"/>
    </source>
</evidence>
<dbReference type="InterPro" id="IPR006685">
    <property type="entry name" value="MscS_channel_2nd"/>
</dbReference>
<feature type="transmembrane region" description="Helical" evidence="7">
    <location>
        <begin position="94"/>
        <end position="119"/>
    </location>
</feature>
<dbReference type="InterPro" id="IPR023408">
    <property type="entry name" value="MscS_beta-dom_sf"/>
</dbReference>
<evidence type="ECO:0000259" key="8">
    <source>
        <dbReference type="Pfam" id="PF00924"/>
    </source>
</evidence>
<organism evidence="11 12">
    <name type="scientific">Halolactibacillus alkaliphilus</name>
    <dbReference type="NCBI Taxonomy" id="442899"/>
    <lineage>
        <taxon>Bacteria</taxon>
        <taxon>Bacillati</taxon>
        <taxon>Bacillota</taxon>
        <taxon>Bacilli</taxon>
        <taxon>Bacillales</taxon>
        <taxon>Bacillaceae</taxon>
        <taxon>Halolactibacillus</taxon>
    </lineage>
</organism>
<accession>A0A511X3L5</accession>
<dbReference type="Pfam" id="PF21088">
    <property type="entry name" value="MS_channel_1st"/>
    <property type="match status" value="1"/>
</dbReference>
<dbReference type="Pfam" id="PF00924">
    <property type="entry name" value="MS_channel_2nd"/>
    <property type="match status" value="1"/>
</dbReference>
<name>A0A511X3L5_9BACI</name>
<dbReference type="InterPro" id="IPR010920">
    <property type="entry name" value="LSM_dom_sf"/>
</dbReference>
<dbReference type="Gene3D" id="3.30.70.100">
    <property type="match status" value="1"/>
</dbReference>
<evidence type="ECO:0000256" key="5">
    <source>
        <dbReference type="ARBA" id="ARBA00022989"/>
    </source>
</evidence>
<dbReference type="GO" id="GO:0008381">
    <property type="term" value="F:mechanosensitive monoatomic ion channel activity"/>
    <property type="evidence" value="ECO:0007669"/>
    <property type="project" value="InterPro"/>
</dbReference>
<evidence type="ECO:0000256" key="7">
    <source>
        <dbReference type="SAM" id="Phobius"/>
    </source>
</evidence>
<keyword evidence="3" id="KW-1003">Cell membrane</keyword>
<feature type="domain" description="Mechanosensitive ion channel MscS" evidence="8">
    <location>
        <begin position="107"/>
        <end position="171"/>
    </location>
</feature>
<dbReference type="PANTHER" id="PTHR30460">
    <property type="entry name" value="MODERATE CONDUCTANCE MECHANOSENSITIVE CHANNEL YBIO"/>
    <property type="match status" value="1"/>
</dbReference>
<dbReference type="InterPro" id="IPR045276">
    <property type="entry name" value="YbiO_bact"/>
</dbReference>
<evidence type="ECO:0000313" key="12">
    <source>
        <dbReference type="Proteomes" id="UP000321400"/>
    </source>
</evidence>
<comment type="caution">
    <text evidence="11">The sequence shown here is derived from an EMBL/GenBank/DDBJ whole genome shotgun (WGS) entry which is preliminary data.</text>
</comment>
<proteinExistence type="inferred from homology"/>
<dbReference type="SUPFAM" id="SSF82689">
    <property type="entry name" value="Mechanosensitive channel protein MscS (YggB), C-terminal domain"/>
    <property type="match status" value="1"/>
</dbReference>
<dbReference type="EMBL" id="BJYE01000030">
    <property type="protein sequence ID" value="GEN57517.1"/>
    <property type="molecule type" value="Genomic_DNA"/>
</dbReference>
<dbReference type="RefSeq" id="WP_089802970.1">
    <property type="nucleotide sequence ID" value="NZ_BJYE01000030.1"/>
</dbReference>
<keyword evidence="6 7" id="KW-0472">Membrane</keyword>
<keyword evidence="5 7" id="KW-1133">Transmembrane helix</keyword>
<dbReference type="SUPFAM" id="SSF50182">
    <property type="entry name" value="Sm-like ribonucleoproteins"/>
    <property type="match status" value="1"/>
</dbReference>
<evidence type="ECO:0000256" key="2">
    <source>
        <dbReference type="ARBA" id="ARBA00008017"/>
    </source>
</evidence>
<reference evidence="11 12" key="1">
    <citation type="submission" date="2019-07" db="EMBL/GenBank/DDBJ databases">
        <title>Whole genome shotgun sequence of Halolactibacillus alkaliphilus NBRC 103919.</title>
        <authorList>
            <person name="Hosoyama A."/>
            <person name="Uohara A."/>
            <person name="Ohji S."/>
            <person name="Ichikawa N."/>
        </authorList>
    </citation>
    <scope>NUCLEOTIDE SEQUENCE [LARGE SCALE GENOMIC DNA]</scope>
    <source>
        <strain evidence="11 12">NBRC 103919</strain>
    </source>
</reference>
<evidence type="ECO:0000259" key="10">
    <source>
        <dbReference type="Pfam" id="PF21088"/>
    </source>
</evidence>
<dbReference type="SUPFAM" id="SSF82861">
    <property type="entry name" value="Mechanosensitive channel protein MscS (YggB), transmembrane region"/>
    <property type="match status" value="1"/>
</dbReference>